<comment type="caution">
    <text evidence="2">The sequence shown here is derived from an EMBL/GenBank/DDBJ whole genome shotgun (WGS) entry which is preliminary data.</text>
</comment>
<organism evidence="2 3">
    <name type="scientific">Cochliobolus sativus</name>
    <name type="common">Common root rot and spot blotch fungus</name>
    <name type="synonym">Bipolaris sorokiniana</name>
    <dbReference type="NCBI Taxonomy" id="45130"/>
    <lineage>
        <taxon>Eukaryota</taxon>
        <taxon>Fungi</taxon>
        <taxon>Dikarya</taxon>
        <taxon>Ascomycota</taxon>
        <taxon>Pezizomycotina</taxon>
        <taxon>Dothideomycetes</taxon>
        <taxon>Pleosporomycetidae</taxon>
        <taxon>Pleosporales</taxon>
        <taxon>Pleosporineae</taxon>
        <taxon>Pleosporaceae</taxon>
        <taxon>Bipolaris</taxon>
    </lineage>
</organism>
<keyword evidence="1" id="KW-0812">Transmembrane</keyword>
<dbReference type="Proteomes" id="UP000624244">
    <property type="component" value="Unassembled WGS sequence"/>
</dbReference>
<keyword evidence="1" id="KW-1133">Transmembrane helix</keyword>
<dbReference type="EMBL" id="WNKQ01000007">
    <property type="protein sequence ID" value="KAF5850171.1"/>
    <property type="molecule type" value="Genomic_DNA"/>
</dbReference>
<evidence type="ECO:0000256" key="1">
    <source>
        <dbReference type="SAM" id="Phobius"/>
    </source>
</evidence>
<evidence type="ECO:0000313" key="3">
    <source>
        <dbReference type="Proteomes" id="UP000624244"/>
    </source>
</evidence>
<sequence>MIAAMCTSQSDEEKAFVGASIVRPCLSPFSLSVSFGSWAGVRAPRKRRRYRSSMLRAPSFFSFLLLTLGTTSSSMLTSFSNLLTTTPTASTNRTRPSRCTCTCKVMLIVWVTRSRSAVHQPNGRHAQKMGA</sequence>
<name>A0A8H6DVP6_COCSA</name>
<proteinExistence type="predicted"/>
<feature type="transmembrane region" description="Helical" evidence="1">
    <location>
        <begin position="61"/>
        <end position="83"/>
    </location>
</feature>
<reference evidence="2" key="1">
    <citation type="submission" date="2019-11" db="EMBL/GenBank/DDBJ databases">
        <title>Bipolaris sorokiniana Genome sequencing.</title>
        <authorList>
            <person name="Wang H."/>
        </authorList>
    </citation>
    <scope>NUCLEOTIDE SEQUENCE</scope>
</reference>
<dbReference type="AlphaFoldDB" id="A0A8H6DVP6"/>
<accession>A0A8H6DVP6</accession>
<keyword evidence="1" id="KW-0472">Membrane</keyword>
<protein>
    <submittedName>
        <fullName evidence="2">Uncharacterized protein</fullName>
    </submittedName>
</protein>
<evidence type="ECO:0000313" key="2">
    <source>
        <dbReference type="EMBL" id="KAF5850171.1"/>
    </source>
</evidence>
<gene>
    <name evidence="2" type="ORF">GGP41_002378</name>
</gene>